<dbReference type="EMBL" id="OZ037951">
    <property type="protein sequence ID" value="CAL1715118.1"/>
    <property type="molecule type" value="Genomic_DNA"/>
</dbReference>
<reference evidence="4" key="1">
    <citation type="submission" date="2024-04" db="EMBL/GenBank/DDBJ databases">
        <authorList>
            <person name="Shaw F."/>
            <person name="Minotto A."/>
        </authorList>
    </citation>
    <scope>NUCLEOTIDE SEQUENCE [LARGE SCALE GENOMIC DNA]</scope>
</reference>
<dbReference type="PANTHER" id="PTHR38248:SF2">
    <property type="entry name" value="FUNK1 11"/>
    <property type="match status" value="1"/>
</dbReference>
<gene>
    <name evidence="3" type="ORF">GFSPODELE1_LOCUS10068</name>
</gene>
<keyword evidence="4" id="KW-1185">Reference proteome</keyword>
<dbReference type="SUPFAM" id="SSF56112">
    <property type="entry name" value="Protein kinase-like (PK-like)"/>
    <property type="match status" value="1"/>
</dbReference>
<proteinExistence type="predicted"/>
<dbReference type="PANTHER" id="PTHR38248">
    <property type="entry name" value="FUNK1 6"/>
    <property type="match status" value="1"/>
</dbReference>
<sequence length="825" mass="93163">MDTSIYQEDLDEWFSKFLPGKDGENLSFKREDLPEEFREKKFHFDEVKFDANSDNPRIKLEKDLYHILCPVIQNVFDLAAHRSTEEAPGDLLKIRDTSLWPEGSDNKLCPDLLVHRDSVSRPFELEDARKKTVTSKSHRKFVGRAAYSWSLLPGEAKIKDDGFGLGNQLNLPDTKASRRTRGQFAEYISEILARQHRQFTFAFYIYKNWARFFIVDRVASVTTPAFDYVKDPYTFLKFFYRLAQADASAQGYDPTVTLASSTSISTLKEHMITNHGAIQPFIDDAMNDAFAHESTSIWPLYEVQVHDEESGNMSPFLIGKPRTPAASMFGRATKGYIAFDLVKHDFVWLKDAWRLDSPDSHPEWEVYKKLKDADVKNTATMRCGGDVHGHKLQCTLSQAKLSLARLKPRIHCRLVINEIGCPLETYETSSDLIFFVLCAFQAHEDAWVKAGALHRDVSNNNILIVYENGEIRGILIDWDLCKYASQLTEPKATHKNRSGTWQFICAARLRYPKKYSELADDIESFVHVINWCALRYHQHSLLADPEAFSIFIHQMFLSCSTSSDGLLYGCAGKWNTIMAGDPGFRLTSDERFQNIINELMRLCNSHYRSLDLEELEKFRSADINREQERIDSEASATDEASIIVKPKRKTNALKLSYGPEAKAKYKVVPSGVANVNPEPPVRTLDEHAYIGQALLDAIEPEDWKCKRIPGIDYFNKMLDVNLTIGRGTIAGTQSFTTSSQKRNRPPQVSGSVKPKKPRRSPTGATSVDASTSELADLPEEEEDVSARSASLQPPEIVAAGGSSLEDDDEAGVKSVPIAKLHDVAD</sequence>
<dbReference type="Proteomes" id="UP001497453">
    <property type="component" value="Chromosome 8"/>
</dbReference>
<feature type="compositionally biased region" description="Polar residues" evidence="1">
    <location>
        <begin position="762"/>
        <end position="773"/>
    </location>
</feature>
<dbReference type="InterPro" id="IPR011009">
    <property type="entry name" value="Kinase-like_dom_sf"/>
</dbReference>
<evidence type="ECO:0000313" key="4">
    <source>
        <dbReference type="Proteomes" id="UP001497453"/>
    </source>
</evidence>
<name>A0ABP1E6T6_9APHY</name>
<protein>
    <recommendedName>
        <fullName evidence="2">Fungal-type protein kinase domain-containing protein</fullName>
    </recommendedName>
</protein>
<evidence type="ECO:0000256" key="1">
    <source>
        <dbReference type="SAM" id="MobiDB-lite"/>
    </source>
</evidence>
<feature type="domain" description="Fungal-type protein kinase" evidence="2">
    <location>
        <begin position="175"/>
        <end position="532"/>
    </location>
</feature>
<accession>A0ABP1E6T6</accession>
<dbReference type="Pfam" id="PF17667">
    <property type="entry name" value="Pkinase_fungal"/>
    <property type="match status" value="1"/>
</dbReference>
<organism evidence="3 4">
    <name type="scientific">Somion occarium</name>
    <dbReference type="NCBI Taxonomy" id="3059160"/>
    <lineage>
        <taxon>Eukaryota</taxon>
        <taxon>Fungi</taxon>
        <taxon>Dikarya</taxon>
        <taxon>Basidiomycota</taxon>
        <taxon>Agaricomycotina</taxon>
        <taxon>Agaricomycetes</taxon>
        <taxon>Polyporales</taxon>
        <taxon>Cerrenaceae</taxon>
        <taxon>Somion</taxon>
    </lineage>
</organism>
<dbReference type="InterPro" id="IPR040976">
    <property type="entry name" value="Pkinase_fungal"/>
</dbReference>
<evidence type="ECO:0000259" key="2">
    <source>
        <dbReference type="Pfam" id="PF17667"/>
    </source>
</evidence>
<dbReference type="Gene3D" id="1.10.510.10">
    <property type="entry name" value="Transferase(Phosphotransferase) domain 1"/>
    <property type="match status" value="1"/>
</dbReference>
<feature type="compositionally biased region" description="Polar residues" evidence="1">
    <location>
        <begin position="733"/>
        <end position="750"/>
    </location>
</feature>
<evidence type="ECO:0000313" key="3">
    <source>
        <dbReference type="EMBL" id="CAL1715118.1"/>
    </source>
</evidence>
<feature type="region of interest" description="Disordered" evidence="1">
    <location>
        <begin position="733"/>
        <end position="825"/>
    </location>
</feature>